<sequence length="50" mass="5498">MKAQNTTATTKLAKKTAFIYKNIKAQNNYSTSPTGDMSHSVMTSFIVDVI</sequence>
<dbReference type="Proteomes" id="UP000532273">
    <property type="component" value="Unassembled WGS sequence"/>
</dbReference>
<evidence type="ECO:0000313" key="4">
    <source>
        <dbReference type="Proteomes" id="UP000642938"/>
    </source>
</evidence>
<keyword evidence="4" id="KW-1185">Reference proteome</keyword>
<reference evidence="2 3" key="3">
    <citation type="submission" date="2020-08" db="EMBL/GenBank/DDBJ databases">
        <title>Genomic Encyclopedia of Type Strains, Phase IV (KMG-IV): sequencing the most valuable type-strain genomes for metagenomic binning, comparative biology and taxonomic classification.</title>
        <authorList>
            <person name="Goeker M."/>
        </authorList>
    </citation>
    <scope>NUCLEOTIDE SEQUENCE [LARGE SCALE GENOMIC DNA]</scope>
    <source>
        <strain evidence="2 3">DSM 100774</strain>
    </source>
</reference>
<gene>
    <name evidence="1" type="ORF">GCM10007422_39130</name>
    <name evidence="2" type="ORF">GGQ60_004194</name>
</gene>
<dbReference type="Proteomes" id="UP000642938">
    <property type="component" value="Unassembled WGS sequence"/>
</dbReference>
<reference evidence="1" key="1">
    <citation type="journal article" date="2014" name="Int. J. Syst. Evol. Microbiol.">
        <title>Complete genome of a new Firmicutes species belonging to the dominant human colonic microbiota ('Ruminococcus bicirculans') reveals two chromosomes and a selective capacity to utilize plant glucans.</title>
        <authorList>
            <consortium name="NISC Comparative Sequencing Program"/>
            <person name="Wegmann U."/>
            <person name="Louis P."/>
            <person name="Goesmann A."/>
            <person name="Henrissat B."/>
            <person name="Duncan S.H."/>
            <person name="Flint H.J."/>
        </authorList>
    </citation>
    <scope>NUCLEOTIDE SEQUENCE</scope>
    <source>
        <strain evidence="1">CGMCC 1.15287</strain>
    </source>
</reference>
<evidence type="ECO:0000313" key="1">
    <source>
        <dbReference type="EMBL" id="GGH16422.1"/>
    </source>
</evidence>
<protein>
    <submittedName>
        <fullName evidence="2">Uncharacterized protein</fullName>
    </submittedName>
</protein>
<dbReference type="AlphaFoldDB" id="A0A7W6P8J4"/>
<name>A0A7W6P8J4_9SPHI</name>
<comment type="caution">
    <text evidence="2">The sequence shown here is derived from an EMBL/GenBank/DDBJ whole genome shotgun (WGS) entry which is preliminary data.</text>
</comment>
<reference evidence="4" key="2">
    <citation type="journal article" date="2019" name="Int. J. Syst. Evol. Microbiol.">
        <title>The Global Catalogue of Microorganisms (GCM) 10K type strain sequencing project: providing services to taxonomists for standard genome sequencing and annotation.</title>
        <authorList>
            <consortium name="The Broad Institute Genomics Platform"/>
            <consortium name="The Broad Institute Genome Sequencing Center for Infectious Disease"/>
            <person name="Wu L."/>
            <person name="Ma J."/>
        </authorList>
    </citation>
    <scope>NUCLEOTIDE SEQUENCE [LARGE SCALE GENOMIC DNA]</scope>
    <source>
        <strain evidence="4">CGMCC 1.15287</strain>
    </source>
</reference>
<dbReference type="EMBL" id="BMHZ01000004">
    <property type="protein sequence ID" value="GGH16422.1"/>
    <property type="molecule type" value="Genomic_DNA"/>
</dbReference>
<proteinExistence type="predicted"/>
<evidence type="ECO:0000313" key="2">
    <source>
        <dbReference type="EMBL" id="MBB4110166.1"/>
    </source>
</evidence>
<dbReference type="RefSeq" id="WP_183767802.1">
    <property type="nucleotide sequence ID" value="NZ_BMHZ01000004.1"/>
</dbReference>
<organism evidence="2 3">
    <name type="scientific">Pedobacter zeae</name>
    <dbReference type="NCBI Taxonomy" id="1737356"/>
    <lineage>
        <taxon>Bacteria</taxon>
        <taxon>Pseudomonadati</taxon>
        <taxon>Bacteroidota</taxon>
        <taxon>Sphingobacteriia</taxon>
        <taxon>Sphingobacteriales</taxon>
        <taxon>Sphingobacteriaceae</taxon>
        <taxon>Pedobacter</taxon>
    </lineage>
</organism>
<reference evidence="1" key="4">
    <citation type="submission" date="2024-05" db="EMBL/GenBank/DDBJ databases">
        <authorList>
            <person name="Sun Q."/>
            <person name="Zhou Y."/>
        </authorList>
    </citation>
    <scope>NUCLEOTIDE SEQUENCE</scope>
    <source>
        <strain evidence="1">CGMCC 1.15287</strain>
    </source>
</reference>
<dbReference type="EMBL" id="JACIEF010000004">
    <property type="protein sequence ID" value="MBB4110166.1"/>
    <property type="molecule type" value="Genomic_DNA"/>
</dbReference>
<accession>A0A7W6P8J4</accession>
<evidence type="ECO:0000313" key="3">
    <source>
        <dbReference type="Proteomes" id="UP000532273"/>
    </source>
</evidence>